<keyword evidence="2" id="KW-1185">Reference proteome</keyword>
<dbReference type="Proteomes" id="UP001219518">
    <property type="component" value="Unassembled WGS sequence"/>
</dbReference>
<reference evidence="1" key="1">
    <citation type="submission" date="2021-07" db="EMBL/GenBank/DDBJ databases">
        <authorList>
            <person name="Catto M.A."/>
            <person name="Jacobson A."/>
            <person name="Kennedy G."/>
            <person name="Labadie P."/>
            <person name="Hunt B.G."/>
            <person name="Srinivasan R."/>
        </authorList>
    </citation>
    <scope>NUCLEOTIDE SEQUENCE</scope>
    <source>
        <strain evidence="1">PL_HMW_Pooled</strain>
        <tissue evidence="1">Head</tissue>
    </source>
</reference>
<evidence type="ECO:0000313" key="2">
    <source>
        <dbReference type="Proteomes" id="UP001219518"/>
    </source>
</evidence>
<protein>
    <submittedName>
        <fullName evidence="1">Isoleucine--tRNA ligase</fullName>
    </submittedName>
</protein>
<dbReference type="AlphaFoldDB" id="A0AAE1LIF6"/>
<reference evidence="1" key="2">
    <citation type="journal article" date="2023" name="BMC Genomics">
        <title>Pest status, molecular evolution, and epigenetic factors derived from the genome assembly of Frankliniella fusca, a thysanopteran phytovirus vector.</title>
        <authorList>
            <person name="Catto M.A."/>
            <person name="Labadie P.E."/>
            <person name="Jacobson A.L."/>
            <person name="Kennedy G.G."/>
            <person name="Srinivasan R."/>
            <person name="Hunt B.G."/>
        </authorList>
    </citation>
    <scope>NUCLEOTIDE SEQUENCE</scope>
    <source>
        <strain evidence="1">PL_HMW_Pooled</strain>
    </source>
</reference>
<comment type="caution">
    <text evidence="1">The sequence shown here is derived from an EMBL/GenBank/DDBJ whole genome shotgun (WGS) entry which is preliminary data.</text>
</comment>
<evidence type="ECO:0000313" key="1">
    <source>
        <dbReference type="EMBL" id="KAK3919879.1"/>
    </source>
</evidence>
<name>A0AAE1LIF6_9NEOP</name>
<dbReference type="EMBL" id="JAHWGI010000985">
    <property type="protein sequence ID" value="KAK3919879.1"/>
    <property type="molecule type" value="Genomic_DNA"/>
</dbReference>
<proteinExistence type="predicted"/>
<gene>
    <name evidence="1" type="ORF">KUF71_009165</name>
</gene>
<keyword evidence="1" id="KW-0436">Ligase</keyword>
<accession>A0AAE1LIF6</accession>
<dbReference type="GO" id="GO:0016874">
    <property type="term" value="F:ligase activity"/>
    <property type="evidence" value="ECO:0007669"/>
    <property type="project" value="UniProtKB-KW"/>
</dbReference>
<organism evidence="1 2">
    <name type="scientific">Frankliniella fusca</name>
    <dbReference type="NCBI Taxonomy" id="407009"/>
    <lineage>
        <taxon>Eukaryota</taxon>
        <taxon>Metazoa</taxon>
        <taxon>Ecdysozoa</taxon>
        <taxon>Arthropoda</taxon>
        <taxon>Hexapoda</taxon>
        <taxon>Insecta</taxon>
        <taxon>Pterygota</taxon>
        <taxon>Neoptera</taxon>
        <taxon>Paraneoptera</taxon>
        <taxon>Thysanoptera</taxon>
        <taxon>Terebrantia</taxon>
        <taxon>Thripoidea</taxon>
        <taxon>Thripidae</taxon>
        <taxon>Frankliniella</taxon>
    </lineage>
</organism>
<sequence>MNMSRVTTQRTHYISHALKQMAPVREKTQVPRVIKRMSGRRSDIIFTNRWLEILVTHSKILPHIAVPRPSICYNAINPQTSIFRQGNAFQSNLGKDVSLNIALA</sequence>